<keyword evidence="12" id="KW-0511">Multifunctional enzyme</keyword>
<protein>
    <recommendedName>
        <fullName evidence="13">Riboflavin biosynthesis protein RibD</fullName>
    </recommendedName>
    <domain>
        <recommendedName>
            <fullName evidence="13">Diaminohydroxyphosphoribosylaminopyrimidine deaminase</fullName>
            <shortName evidence="13">DRAP deaminase</shortName>
            <ecNumber evidence="13">3.5.4.26</ecNumber>
        </recommendedName>
        <alternativeName>
            <fullName evidence="13">Riboflavin-specific deaminase</fullName>
        </alternativeName>
    </domain>
    <domain>
        <recommendedName>
            <fullName evidence="13">5-amino-6-(5-phosphoribosylamino)uracil reductase</fullName>
            <ecNumber evidence="13">1.1.1.193</ecNumber>
        </recommendedName>
        <alternativeName>
            <fullName evidence="13">HTP reductase</fullName>
        </alternativeName>
    </domain>
</protein>
<feature type="binding site" evidence="15">
    <location>
        <position position="194"/>
    </location>
    <ligand>
        <name>NADP(+)</name>
        <dbReference type="ChEBI" id="CHEBI:58349"/>
    </ligand>
</feature>
<accession>A0A4P8L6H6</accession>
<feature type="binding site" evidence="15">
    <location>
        <position position="201"/>
    </location>
    <ligand>
        <name>substrate</name>
    </ligand>
</feature>
<evidence type="ECO:0000256" key="13">
    <source>
        <dbReference type="PIRNR" id="PIRNR006769"/>
    </source>
</evidence>
<feature type="domain" description="CMP/dCMP-type deaminase" evidence="17">
    <location>
        <begin position="1"/>
        <end position="117"/>
    </location>
</feature>
<dbReference type="AlphaFoldDB" id="A0A4P8L6H6"/>
<dbReference type="InterPro" id="IPR024072">
    <property type="entry name" value="DHFR-like_dom_sf"/>
</dbReference>
<dbReference type="OrthoDB" id="9800865at2"/>
<evidence type="ECO:0000313" key="19">
    <source>
        <dbReference type="Proteomes" id="UP000298602"/>
    </source>
</evidence>
<evidence type="ECO:0000256" key="11">
    <source>
        <dbReference type="ARBA" id="ARBA00023002"/>
    </source>
</evidence>
<evidence type="ECO:0000256" key="3">
    <source>
        <dbReference type="ARBA" id="ARBA00004910"/>
    </source>
</evidence>
<dbReference type="PANTHER" id="PTHR38011">
    <property type="entry name" value="DIHYDROFOLATE REDUCTASE FAMILY PROTEIN (AFU_ORTHOLOGUE AFUA_8G06820)"/>
    <property type="match status" value="1"/>
</dbReference>
<dbReference type="GO" id="GO:0008703">
    <property type="term" value="F:5-amino-6-(5-phosphoribosylamino)uracil reductase activity"/>
    <property type="evidence" value="ECO:0007669"/>
    <property type="project" value="UniProtKB-EC"/>
</dbReference>
<dbReference type="PROSITE" id="PS51747">
    <property type="entry name" value="CYT_DCMP_DEAMINASES_2"/>
    <property type="match status" value="1"/>
</dbReference>
<gene>
    <name evidence="18" type="primary">ribD</name>
    <name evidence="18" type="ORF">FDQ92_10840</name>
</gene>
<evidence type="ECO:0000313" key="18">
    <source>
        <dbReference type="EMBL" id="QCQ23540.1"/>
    </source>
</evidence>
<comment type="pathway">
    <text evidence="3 13">Cofactor biosynthesis; riboflavin biosynthesis; 5-amino-6-(D-ribitylamino)uracil from GTP: step 3/4.</text>
</comment>
<keyword evidence="6 13" id="KW-0686">Riboflavin biosynthesis</keyword>
<feature type="binding site" evidence="15">
    <location>
        <position position="289"/>
    </location>
    <ligand>
        <name>substrate</name>
    </ligand>
</feature>
<reference evidence="18 19" key="1">
    <citation type="submission" date="2019-05" db="EMBL/GenBank/DDBJ databases">
        <title>The Complete Genome Sequence of the n-alkane-degrading Desulfoglaeba alkanexedens ALDC reveals multiple alkylsuccinate synthase gene clusters.</title>
        <authorList>
            <person name="Callaghan A.V."/>
            <person name="Davidova I.A."/>
            <person name="Duncan K.E."/>
            <person name="Morris B."/>
            <person name="McInerney M.J."/>
        </authorList>
    </citation>
    <scope>NUCLEOTIDE SEQUENCE [LARGE SCALE GENOMIC DNA]</scope>
    <source>
        <strain evidence="18 19">ALDC</strain>
    </source>
</reference>
<dbReference type="SUPFAM" id="SSF53597">
    <property type="entry name" value="Dihydrofolate reductase-like"/>
    <property type="match status" value="1"/>
</dbReference>
<keyword evidence="11 13" id="KW-0560">Oxidoreductase</keyword>
<evidence type="ECO:0000256" key="8">
    <source>
        <dbReference type="ARBA" id="ARBA00022801"/>
    </source>
</evidence>
<dbReference type="Pfam" id="PF00383">
    <property type="entry name" value="dCMP_cyt_deam_1"/>
    <property type="match status" value="1"/>
</dbReference>
<evidence type="ECO:0000256" key="16">
    <source>
        <dbReference type="PIRSR" id="PIRSR006769-3"/>
    </source>
</evidence>
<dbReference type="Pfam" id="PF01872">
    <property type="entry name" value="RibD_C"/>
    <property type="match status" value="1"/>
</dbReference>
<evidence type="ECO:0000256" key="12">
    <source>
        <dbReference type="ARBA" id="ARBA00023268"/>
    </source>
</evidence>
<evidence type="ECO:0000256" key="10">
    <source>
        <dbReference type="ARBA" id="ARBA00022857"/>
    </source>
</evidence>
<keyword evidence="7 13" id="KW-0479">Metal-binding</keyword>
<dbReference type="PIRSF" id="PIRSF006769">
    <property type="entry name" value="RibD"/>
    <property type="match status" value="1"/>
</dbReference>
<keyword evidence="9 13" id="KW-0862">Zinc</keyword>
<feature type="binding site" evidence="15">
    <location>
        <begin position="291"/>
        <end position="297"/>
    </location>
    <ligand>
        <name>NADP(+)</name>
        <dbReference type="ChEBI" id="CHEBI:58349"/>
    </ligand>
</feature>
<evidence type="ECO:0000256" key="6">
    <source>
        <dbReference type="ARBA" id="ARBA00022619"/>
    </source>
</evidence>
<dbReference type="InterPro" id="IPR011549">
    <property type="entry name" value="RibD_C"/>
</dbReference>
<dbReference type="NCBIfam" id="TIGR00227">
    <property type="entry name" value="ribD_Cterm"/>
    <property type="match status" value="1"/>
</dbReference>
<dbReference type="SUPFAM" id="SSF53927">
    <property type="entry name" value="Cytidine deaminase-like"/>
    <property type="match status" value="1"/>
</dbReference>
<feature type="binding site" evidence="16">
    <location>
        <position position="69"/>
    </location>
    <ligand>
        <name>Zn(2+)</name>
        <dbReference type="ChEBI" id="CHEBI:29105"/>
        <note>catalytic</note>
    </ligand>
</feature>
<feature type="binding site" evidence="15">
    <location>
        <position position="178"/>
    </location>
    <ligand>
        <name>substrate</name>
    </ligand>
</feature>
<dbReference type="InterPro" id="IPR050765">
    <property type="entry name" value="Riboflavin_Biosynth_HTPR"/>
</dbReference>
<comment type="pathway">
    <text evidence="2 13">Cofactor biosynthesis; riboflavin biosynthesis; 5-amino-6-(D-ribitylamino)uracil from GTP: step 2/4.</text>
</comment>
<feature type="binding site" evidence="15">
    <location>
        <position position="217"/>
    </location>
    <ligand>
        <name>NADP(+)</name>
        <dbReference type="ChEBI" id="CHEBI:58349"/>
    </ligand>
</feature>
<dbReference type="GO" id="GO:0008270">
    <property type="term" value="F:zinc ion binding"/>
    <property type="evidence" value="ECO:0007669"/>
    <property type="project" value="InterPro"/>
</dbReference>
<dbReference type="EC" id="1.1.1.193" evidence="13"/>
<name>A0A4P8L6H6_9BACT</name>
<evidence type="ECO:0000256" key="2">
    <source>
        <dbReference type="ARBA" id="ARBA00004882"/>
    </source>
</evidence>
<dbReference type="Proteomes" id="UP000298602">
    <property type="component" value="Chromosome"/>
</dbReference>
<feature type="binding site" evidence="16">
    <location>
        <position position="44"/>
    </location>
    <ligand>
        <name>Zn(2+)</name>
        <dbReference type="ChEBI" id="CHEBI:29105"/>
        <note>catalytic</note>
    </ligand>
</feature>
<dbReference type="CDD" id="cd01284">
    <property type="entry name" value="Riboflavin_deaminase-reductase"/>
    <property type="match status" value="1"/>
</dbReference>
<proteinExistence type="inferred from homology"/>
<dbReference type="KEGG" id="dax:FDQ92_10840"/>
<dbReference type="EC" id="3.5.4.26" evidence="13"/>
<dbReference type="InterPro" id="IPR002125">
    <property type="entry name" value="CMP_dCMP_dom"/>
</dbReference>
<keyword evidence="10 13" id="KW-0521">NADP</keyword>
<feature type="binding site" evidence="15">
    <location>
        <position position="148"/>
    </location>
    <ligand>
        <name>NADP(+)</name>
        <dbReference type="ChEBI" id="CHEBI:58349"/>
    </ligand>
</feature>
<feature type="active site" description="Proton donor" evidence="14">
    <location>
        <position position="46"/>
    </location>
</feature>
<dbReference type="UniPathway" id="UPA00275">
    <property type="reaction ID" value="UER00401"/>
</dbReference>
<feature type="binding site" evidence="15">
    <location>
        <position position="190"/>
    </location>
    <ligand>
        <name>NADP(+)</name>
        <dbReference type="ChEBI" id="CHEBI:58349"/>
    </ligand>
</feature>
<dbReference type="InterPro" id="IPR004794">
    <property type="entry name" value="Eubact_RibD"/>
</dbReference>
<dbReference type="GO" id="GO:0008835">
    <property type="term" value="F:diaminohydroxyphosphoribosylaminopyrimidine deaminase activity"/>
    <property type="evidence" value="ECO:0007669"/>
    <property type="project" value="UniProtKB-EC"/>
</dbReference>
<comment type="catalytic activity">
    <reaction evidence="13">
        <text>2,5-diamino-6-hydroxy-4-(5-phosphoribosylamino)-pyrimidine + H2O + H(+) = 5-amino-6-(5-phospho-D-ribosylamino)uracil + NH4(+)</text>
        <dbReference type="Rhea" id="RHEA:21868"/>
        <dbReference type="ChEBI" id="CHEBI:15377"/>
        <dbReference type="ChEBI" id="CHEBI:15378"/>
        <dbReference type="ChEBI" id="CHEBI:28938"/>
        <dbReference type="ChEBI" id="CHEBI:58453"/>
        <dbReference type="ChEBI" id="CHEBI:58614"/>
        <dbReference type="EC" id="3.5.4.26"/>
    </reaction>
</comment>
<keyword evidence="19" id="KW-1185">Reference proteome</keyword>
<feature type="binding site" evidence="16">
    <location>
        <position position="78"/>
    </location>
    <ligand>
        <name>Zn(2+)</name>
        <dbReference type="ChEBI" id="CHEBI:29105"/>
        <note>catalytic</note>
    </ligand>
</feature>
<dbReference type="Gene3D" id="3.40.430.10">
    <property type="entry name" value="Dihydrofolate Reductase, subunit A"/>
    <property type="match status" value="1"/>
</dbReference>
<dbReference type="Gene3D" id="3.40.140.10">
    <property type="entry name" value="Cytidine Deaminase, domain 2"/>
    <property type="match status" value="1"/>
</dbReference>
<evidence type="ECO:0000256" key="4">
    <source>
        <dbReference type="ARBA" id="ARBA00005259"/>
    </source>
</evidence>
<comment type="function">
    <text evidence="1 13">Converts 2,5-diamino-6-(ribosylamino)-4(3h)-pyrimidinone 5'-phosphate into 5-amino-6-(ribosylamino)-2,4(1h,3h)-pyrimidinedione 5'-phosphate.</text>
</comment>
<dbReference type="InterPro" id="IPR016192">
    <property type="entry name" value="APOBEC/CMP_deaminase_Zn-bd"/>
</dbReference>
<dbReference type="GO" id="GO:0009231">
    <property type="term" value="P:riboflavin biosynthetic process"/>
    <property type="evidence" value="ECO:0007669"/>
    <property type="project" value="UniProtKB-UniPathway"/>
</dbReference>
<dbReference type="InterPro" id="IPR002734">
    <property type="entry name" value="RibDG_C"/>
</dbReference>
<comment type="similarity">
    <text evidence="4 13">In the N-terminal section; belongs to the cytidine and deoxycytidylate deaminase family.</text>
</comment>
<dbReference type="PANTHER" id="PTHR38011:SF7">
    <property type="entry name" value="2,5-DIAMINO-6-RIBOSYLAMINO-4(3H)-PYRIMIDINONE 5'-PHOSPHATE REDUCTASE"/>
    <property type="match status" value="1"/>
</dbReference>
<organism evidence="18 19">
    <name type="scientific">Desulfoglaeba alkanexedens ALDC</name>
    <dbReference type="NCBI Taxonomy" id="980445"/>
    <lineage>
        <taxon>Bacteria</taxon>
        <taxon>Pseudomonadati</taxon>
        <taxon>Thermodesulfobacteriota</taxon>
        <taxon>Syntrophobacteria</taxon>
        <taxon>Syntrophobacterales</taxon>
        <taxon>Syntrophobacteraceae</taxon>
        <taxon>Desulfoglaeba</taxon>
    </lineage>
</organism>
<evidence type="ECO:0000256" key="1">
    <source>
        <dbReference type="ARBA" id="ARBA00002151"/>
    </source>
</evidence>
<comment type="cofactor">
    <cofactor evidence="13 16">
        <name>Zn(2+)</name>
        <dbReference type="ChEBI" id="CHEBI:29105"/>
    </cofactor>
    <text evidence="13 16">Binds 1 zinc ion.</text>
</comment>
<evidence type="ECO:0000256" key="14">
    <source>
        <dbReference type="PIRSR" id="PIRSR006769-1"/>
    </source>
</evidence>
<evidence type="ECO:0000256" key="15">
    <source>
        <dbReference type="PIRSR" id="PIRSR006769-2"/>
    </source>
</evidence>
<evidence type="ECO:0000256" key="9">
    <source>
        <dbReference type="ARBA" id="ARBA00022833"/>
    </source>
</evidence>
<reference evidence="18 19" key="2">
    <citation type="submission" date="2019-05" db="EMBL/GenBank/DDBJ databases">
        <authorList>
            <person name="Suflita J.M."/>
            <person name="Marks C.R."/>
        </authorList>
    </citation>
    <scope>NUCLEOTIDE SEQUENCE [LARGE SCALE GENOMIC DNA]</scope>
    <source>
        <strain evidence="18 19">ALDC</strain>
    </source>
</reference>
<comment type="similarity">
    <text evidence="5 13">In the C-terminal section; belongs to the HTP reductase family.</text>
</comment>
<feature type="binding site" evidence="15">
    <location>
        <position position="164"/>
    </location>
    <ligand>
        <name>NADP(+)</name>
        <dbReference type="ChEBI" id="CHEBI:58349"/>
    </ligand>
</feature>
<dbReference type="EMBL" id="CP040098">
    <property type="protein sequence ID" value="QCQ23540.1"/>
    <property type="molecule type" value="Genomic_DNA"/>
</dbReference>
<dbReference type="PROSITE" id="PS00903">
    <property type="entry name" value="CYT_DCMP_DEAMINASES_1"/>
    <property type="match status" value="1"/>
</dbReference>
<dbReference type="InterPro" id="IPR016193">
    <property type="entry name" value="Cytidine_deaminase-like"/>
</dbReference>
<sequence length="362" mass="39647">MRRALKLARRGEGWTSPNPMVGAVVVRGETVVGEGWHEKAGGPHAEVNAIRRAGEAARGATLYVTLEPCNHTGRTPPCTWAVLEAGIQRVVAGMKDPNPRVQGGGAAFLEAHGLRVDLGVMERECRLLNQPFIKHVTQGLPYVTLKTASTLDGRIASRTGDARWVTNERSRRFVHVLRHRLDAVLVGVGTALADDPLLTARLGRRPCRQPIRIVLDSKLRLPLSSRLAGTARQVPLWIACAETASPEKEARLRDLGAEVIRLNRSDRGLDLHQLLEGMGRRAVTSVLVEGGARVTGSFLDAEVADEAFWFFAPKILGDPGGVPAVSGTPRERMLDAVRLHNVKTHRFGQDVMVHGRFREELY</sequence>
<dbReference type="GO" id="GO:0050661">
    <property type="term" value="F:NADP binding"/>
    <property type="evidence" value="ECO:0007669"/>
    <property type="project" value="InterPro"/>
</dbReference>
<evidence type="ECO:0000256" key="7">
    <source>
        <dbReference type="ARBA" id="ARBA00022723"/>
    </source>
</evidence>
<comment type="catalytic activity">
    <reaction evidence="13">
        <text>5-amino-6-(5-phospho-D-ribitylamino)uracil + NADP(+) = 5-amino-6-(5-phospho-D-ribosylamino)uracil + NADPH + H(+)</text>
        <dbReference type="Rhea" id="RHEA:17845"/>
        <dbReference type="ChEBI" id="CHEBI:15378"/>
        <dbReference type="ChEBI" id="CHEBI:57783"/>
        <dbReference type="ChEBI" id="CHEBI:58349"/>
        <dbReference type="ChEBI" id="CHEBI:58421"/>
        <dbReference type="ChEBI" id="CHEBI:58453"/>
        <dbReference type="EC" id="1.1.1.193"/>
    </reaction>
</comment>
<keyword evidence="8 13" id="KW-0378">Hydrolase</keyword>
<dbReference type="NCBIfam" id="TIGR00326">
    <property type="entry name" value="eubact_ribD"/>
    <property type="match status" value="1"/>
</dbReference>
<evidence type="ECO:0000259" key="17">
    <source>
        <dbReference type="PROSITE" id="PS51747"/>
    </source>
</evidence>
<evidence type="ECO:0000256" key="5">
    <source>
        <dbReference type="ARBA" id="ARBA00007417"/>
    </source>
</evidence>
<dbReference type="FunFam" id="3.40.140.10:FF:000025">
    <property type="entry name" value="Riboflavin biosynthesis protein RibD"/>
    <property type="match status" value="1"/>
</dbReference>
<feature type="binding site" evidence="15">
    <location>
        <position position="198"/>
    </location>
    <ligand>
        <name>substrate</name>
    </ligand>
</feature>